<dbReference type="AlphaFoldDB" id="A0A150SLB0"/>
<feature type="compositionally biased region" description="Gly residues" evidence="1">
    <location>
        <begin position="76"/>
        <end position="93"/>
    </location>
</feature>
<feature type="region of interest" description="Disordered" evidence="1">
    <location>
        <begin position="50"/>
        <end position="69"/>
    </location>
</feature>
<evidence type="ECO:0000256" key="1">
    <source>
        <dbReference type="SAM" id="MobiDB-lite"/>
    </source>
</evidence>
<gene>
    <name evidence="2" type="ORF">BE18_51580</name>
</gene>
<name>A0A150SLB0_SORCE</name>
<feature type="compositionally biased region" description="Polar residues" evidence="1">
    <location>
        <begin position="169"/>
        <end position="186"/>
    </location>
</feature>
<protein>
    <submittedName>
        <fullName evidence="2">Uncharacterized protein</fullName>
    </submittedName>
</protein>
<sequence>MRDERWAFLVAELSTISLVTLDRYREIVRSAGLEVAQAVEISASTVKTGHKVRESMNANETGDRSPPFDKAAHGVEGAGTGSGGLRFGSGGGPWTCRPQLRPGNPSEAPKRSHVGAPIAFVHSASDTHDLQRPSKQRYAPHGLSVGSGSHVRPYTGLDADVAAQRPRSQKPSPHSPSFVQARSGTS</sequence>
<comment type="caution">
    <text evidence="2">The sequence shown here is derived from an EMBL/GenBank/DDBJ whole genome shotgun (WGS) entry which is preliminary data.</text>
</comment>
<proteinExistence type="predicted"/>
<evidence type="ECO:0000313" key="2">
    <source>
        <dbReference type="EMBL" id="KYF82571.1"/>
    </source>
</evidence>
<organism evidence="2 3">
    <name type="scientific">Sorangium cellulosum</name>
    <name type="common">Polyangium cellulosum</name>
    <dbReference type="NCBI Taxonomy" id="56"/>
    <lineage>
        <taxon>Bacteria</taxon>
        <taxon>Pseudomonadati</taxon>
        <taxon>Myxococcota</taxon>
        <taxon>Polyangia</taxon>
        <taxon>Polyangiales</taxon>
        <taxon>Polyangiaceae</taxon>
        <taxon>Sorangium</taxon>
    </lineage>
</organism>
<dbReference type="Proteomes" id="UP000075515">
    <property type="component" value="Unassembled WGS sequence"/>
</dbReference>
<reference evidence="2 3" key="1">
    <citation type="submission" date="2014-02" db="EMBL/GenBank/DDBJ databases">
        <title>The small core and large imbalanced accessory genome model reveals a collaborative survival strategy of Sorangium cellulosum strains in nature.</title>
        <authorList>
            <person name="Han K."/>
            <person name="Peng R."/>
            <person name="Blom J."/>
            <person name="Li Y.-Z."/>
        </authorList>
    </citation>
    <scope>NUCLEOTIDE SEQUENCE [LARGE SCALE GENOMIC DNA]</scope>
    <source>
        <strain evidence="2 3">So0149</strain>
    </source>
</reference>
<accession>A0A150SLB0</accession>
<evidence type="ECO:0000313" key="3">
    <source>
        <dbReference type="Proteomes" id="UP000075515"/>
    </source>
</evidence>
<feature type="region of interest" description="Disordered" evidence="1">
    <location>
        <begin position="76"/>
        <end position="186"/>
    </location>
</feature>
<dbReference type="EMBL" id="JEMC01003251">
    <property type="protein sequence ID" value="KYF82571.1"/>
    <property type="molecule type" value="Genomic_DNA"/>
</dbReference>